<name>A0ABV0YQD3_9TELE</name>
<organism evidence="1 2">
    <name type="scientific">Ameca splendens</name>
    <dbReference type="NCBI Taxonomy" id="208324"/>
    <lineage>
        <taxon>Eukaryota</taxon>
        <taxon>Metazoa</taxon>
        <taxon>Chordata</taxon>
        <taxon>Craniata</taxon>
        <taxon>Vertebrata</taxon>
        <taxon>Euteleostomi</taxon>
        <taxon>Actinopterygii</taxon>
        <taxon>Neopterygii</taxon>
        <taxon>Teleostei</taxon>
        <taxon>Neoteleostei</taxon>
        <taxon>Acanthomorphata</taxon>
        <taxon>Ovalentaria</taxon>
        <taxon>Atherinomorphae</taxon>
        <taxon>Cyprinodontiformes</taxon>
        <taxon>Goodeidae</taxon>
        <taxon>Ameca</taxon>
    </lineage>
</organism>
<keyword evidence="2" id="KW-1185">Reference proteome</keyword>
<gene>
    <name evidence="1" type="ORF">AMECASPLE_018597</name>
</gene>
<evidence type="ECO:0000313" key="1">
    <source>
        <dbReference type="EMBL" id="MEQ2295830.1"/>
    </source>
</evidence>
<protein>
    <submittedName>
        <fullName evidence="1">Uncharacterized protein</fullName>
    </submittedName>
</protein>
<comment type="caution">
    <text evidence="1">The sequence shown here is derived from an EMBL/GenBank/DDBJ whole genome shotgun (WGS) entry which is preliminary data.</text>
</comment>
<evidence type="ECO:0000313" key="2">
    <source>
        <dbReference type="Proteomes" id="UP001469553"/>
    </source>
</evidence>
<sequence length="115" mass="13009">MHPVTPPLIHKHRQPSSLLLTPLRPHFGLHTSLNPSRETTESGICPFNHVSVKHKRLHSRYSLWSCVSAASSSVFLEMERTFPIITEGRHSLYLRFLQPLCSLCVSSIPLQESLA</sequence>
<accession>A0ABV0YQD3</accession>
<dbReference type="EMBL" id="JAHRIP010039075">
    <property type="protein sequence ID" value="MEQ2295830.1"/>
    <property type="molecule type" value="Genomic_DNA"/>
</dbReference>
<proteinExistence type="predicted"/>
<dbReference type="Proteomes" id="UP001469553">
    <property type="component" value="Unassembled WGS sequence"/>
</dbReference>
<reference evidence="1 2" key="1">
    <citation type="submission" date="2021-06" db="EMBL/GenBank/DDBJ databases">
        <authorList>
            <person name="Palmer J.M."/>
        </authorList>
    </citation>
    <scope>NUCLEOTIDE SEQUENCE [LARGE SCALE GENOMIC DNA]</scope>
    <source>
        <strain evidence="1 2">AS_MEX2019</strain>
        <tissue evidence="1">Muscle</tissue>
    </source>
</reference>